<dbReference type="Gene3D" id="3.30.457.10">
    <property type="entry name" value="Copper amine oxidase-like, N-terminal domain"/>
    <property type="match status" value="1"/>
</dbReference>
<dbReference type="Pfam" id="PF07833">
    <property type="entry name" value="Cu_amine_oxidN1"/>
    <property type="match status" value="1"/>
</dbReference>
<proteinExistence type="predicted"/>
<dbReference type="CDD" id="cd10944">
    <property type="entry name" value="CE4_SmPgdA_like"/>
    <property type="match status" value="1"/>
</dbReference>
<dbReference type="PANTHER" id="PTHR10587">
    <property type="entry name" value="GLYCOSYL TRANSFERASE-RELATED"/>
    <property type="match status" value="1"/>
</dbReference>
<dbReference type="EMBL" id="CP147404">
    <property type="protein sequence ID" value="WXB92490.1"/>
    <property type="molecule type" value="Genomic_DNA"/>
</dbReference>
<dbReference type="InterPro" id="IPR002509">
    <property type="entry name" value="NODB_dom"/>
</dbReference>
<dbReference type="Proteomes" id="UP001387364">
    <property type="component" value="Chromosome"/>
</dbReference>
<dbReference type="Pfam" id="PF01522">
    <property type="entry name" value="Polysacc_deac_1"/>
    <property type="match status" value="1"/>
</dbReference>
<evidence type="ECO:0000259" key="1">
    <source>
        <dbReference type="PROSITE" id="PS51677"/>
    </source>
</evidence>
<dbReference type="InterPro" id="IPR012854">
    <property type="entry name" value="Cu_amine_oxidase-like_N"/>
</dbReference>
<dbReference type="Gene3D" id="3.20.20.370">
    <property type="entry name" value="Glycoside hydrolase/deacetylase"/>
    <property type="match status" value="1"/>
</dbReference>
<name>A0ABZ2N5A0_9BACI</name>
<sequence>MRKWASAVFFCVMMFAFGGTVLGATQEKGIYLGLHDKMLPFAKGEAFIVNGQAVAPMAKLNKALYVKQSFNQVDGTYTLEKHGKKLIFNASTKEASFNGKKTTPAIIYMKNNEMYIGVRWVADHFGLKTDYLSAHQTVRIYSPQGAKLSNEEFIQANQSFFHPKAPKPNPNPPSKKPIAYVTFDDGPSVYSASILNTLAAHKAKATFFYIEPNVRKYSTSAKKAAKDGHYLGLHSVTHQVNRLYRSPQSFMSEMNQTQQTVKQVTGQSSVLIRAPYGSKPYLKQPYRNAMAQKGYRLWDWDVDSLDWKHSPSTKNQILQNVKAGVQQQKKRGDQNVVILMHEKKATAEILPAILDYLKKEGYDLQAYNPSAHVTQNFWKDGRL</sequence>
<keyword evidence="3" id="KW-1185">Reference proteome</keyword>
<evidence type="ECO:0000313" key="2">
    <source>
        <dbReference type="EMBL" id="WXB92490.1"/>
    </source>
</evidence>
<dbReference type="InterPro" id="IPR036582">
    <property type="entry name" value="Mao_N_sf"/>
</dbReference>
<dbReference type="PROSITE" id="PS51677">
    <property type="entry name" value="NODB"/>
    <property type="match status" value="1"/>
</dbReference>
<dbReference type="InterPro" id="IPR050248">
    <property type="entry name" value="Polysacc_deacetylase_ArnD"/>
</dbReference>
<feature type="domain" description="NodB homology" evidence="1">
    <location>
        <begin position="177"/>
        <end position="365"/>
    </location>
</feature>
<dbReference type="SUPFAM" id="SSF88713">
    <property type="entry name" value="Glycoside hydrolase/deacetylase"/>
    <property type="match status" value="1"/>
</dbReference>
<dbReference type="PANTHER" id="PTHR10587:SF125">
    <property type="entry name" value="POLYSACCHARIDE DEACETYLASE YHEN-RELATED"/>
    <property type="match status" value="1"/>
</dbReference>
<dbReference type="SUPFAM" id="SSF55383">
    <property type="entry name" value="Copper amine oxidase, domain N"/>
    <property type="match status" value="1"/>
</dbReference>
<dbReference type="InterPro" id="IPR011330">
    <property type="entry name" value="Glyco_hydro/deAcase_b/a-brl"/>
</dbReference>
<evidence type="ECO:0000313" key="3">
    <source>
        <dbReference type="Proteomes" id="UP001387364"/>
    </source>
</evidence>
<accession>A0ABZ2N5A0</accession>
<protein>
    <submittedName>
        <fullName evidence="2">Polysaccharide deacetylase family protein</fullName>
    </submittedName>
</protein>
<gene>
    <name evidence="2" type="ORF">WDJ61_14830</name>
</gene>
<dbReference type="RefSeq" id="WP_338751042.1">
    <property type="nucleotide sequence ID" value="NZ_CP147404.1"/>
</dbReference>
<reference evidence="2 3" key="1">
    <citation type="submission" date="2024-02" db="EMBL/GenBank/DDBJ databases">
        <title>Seven novel Bacillus-like species.</title>
        <authorList>
            <person name="Liu G."/>
        </authorList>
    </citation>
    <scope>NUCLEOTIDE SEQUENCE [LARGE SCALE GENOMIC DNA]</scope>
    <source>
        <strain evidence="2 3">FJAT-52991</strain>
    </source>
</reference>
<organism evidence="2 3">
    <name type="scientific">Bacillus kandeliae</name>
    <dbReference type="NCBI Taxonomy" id="3129297"/>
    <lineage>
        <taxon>Bacteria</taxon>
        <taxon>Bacillati</taxon>
        <taxon>Bacillota</taxon>
        <taxon>Bacilli</taxon>
        <taxon>Bacillales</taxon>
        <taxon>Bacillaceae</taxon>
        <taxon>Bacillus</taxon>
    </lineage>
</organism>